<feature type="domain" description="Pirin N-terminal" evidence="4">
    <location>
        <begin position="59"/>
        <end position="168"/>
    </location>
</feature>
<comment type="similarity">
    <text evidence="1 3">Belongs to the pirin family.</text>
</comment>
<dbReference type="InterPro" id="IPR014710">
    <property type="entry name" value="RmlC-like_jellyroll"/>
</dbReference>
<sequence>MKRADFIRNGLFASSLLLGSTFTSQEKEIEDNNHVGFNHIPNTNSNVMKNAVLHKADSRGIADHGWLKSFHTFSFANYYNPDRVNFGVLRVLNDDTVSSGMGFGTHPHENMEIISIPLEGDLEHKDSMGNTTVIKHGDIQVMSAGTGVMHSEYNKNKDSLVKFLQIWVFPNKRNVTPRYDQITLNVEDRHNKLQQILSPNADDTGVWIHQNAWFHMGNFDKGFTTDYKIHDTKNGLYVFVLKGNVTVGEQNLETRDGYGIWDFDSVKITADSDAELLLMEVPMY</sequence>
<reference evidence="6 7" key="1">
    <citation type="submission" date="2016-11" db="EMBL/GenBank/DDBJ databases">
        <authorList>
            <person name="Jaros S."/>
            <person name="Januszkiewicz K."/>
            <person name="Wedrychowicz H."/>
        </authorList>
    </citation>
    <scope>NUCLEOTIDE SEQUENCE [LARGE SCALE GENOMIC DNA]</scope>
    <source>
        <strain evidence="6 7">DSM 22807</strain>
    </source>
</reference>
<dbReference type="AlphaFoldDB" id="A0A1M6G2G3"/>
<evidence type="ECO:0000313" key="6">
    <source>
        <dbReference type="EMBL" id="SHJ04153.1"/>
    </source>
</evidence>
<dbReference type="InterPro" id="IPR003829">
    <property type="entry name" value="Pirin_N_dom"/>
</dbReference>
<evidence type="ECO:0000259" key="4">
    <source>
        <dbReference type="Pfam" id="PF02678"/>
    </source>
</evidence>
<evidence type="ECO:0000259" key="5">
    <source>
        <dbReference type="Pfam" id="PF17954"/>
    </source>
</evidence>
<gene>
    <name evidence="6" type="ORF">SAMN05444337_1400</name>
</gene>
<feature type="binding site" evidence="2">
    <location>
        <position position="108"/>
    </location>
    <ligand>
        <name>Fe cation</name>
        <dbReference type="ChEBI" id="CHEBI:24875"/>
    </ligand>
</feature>
<evidence type="ECO:0000256" key="1">
    <source>
        <dbReference type="ARBA" id="ARBA00008416"/>
    </source>
</evidence>
<keyword evidence="2" id="KW-0479">Metal-binding</keyword>
<dbReference type="SUPFAM" id="SSF51182">
    <property type="entry name" value="RmlC-like cupins"/>
    <property type="match status" value="1"/>
</dbReference>
<dbReference type="EMBL" id="FQZH01000001">
    <property type="protein sequence ID" value="SHJ04153.1"/>
    <property type="molecule type" value="Genomic_DNA"/>
</dbReference>
<dbReference type="InterPro" id="IPR012093">
    <property type="entry name" value="Pirin"/>
</dbReference>
<accession>A0A1M6G2G3</accession>
<dbReference type="InterPro" id="IPR041602">
    <property type="entry name" value="Quercetinase_C"/>
</dbReference>
<keyword evidence="7" id="KW-1185">Reference proteome</keyword>
<evidence type="ECO:0000256" key="2">
    <source>
        <dbReference type="PIRSR" id="PIRSR006232-1"/>
    </source>
</evidence>
<protein>
    <recommendedName>
        <fullName evidence="8">Pirin N-terminal domain-containing protein</fullName>
    </recommendedName>
</protein>
<dbReference type="InterPro" id="IPR011051">
    <property type="entry name" value="RmlC_Cupin_sf"/>
</dbReference>
<name>A0A1M6G2G3_9FLAO</name>
<dbReference type="Pfam" id="PF17954">
    <property type="entry name" value="Pirin_C_2"/>
    <property type="match status" value="1"/>
</dbReference>
<feature type="domain" description="Quercetin 2,3-dioxygenase C-terminal cupin" evidence="5">
    <location>
        <begin position="196"/>
        <end position="281"/>
    </location>
</feature>
<feature type="binding site" evidence="2">
    <location>
        <position position="106"/>
    </location>
    <ligand>
        <name>Fe cation</name>
        <dbReference type="ChEBI" id="CHEBI:24875"/>
    </ligand>
</feature>
<dbReference type="STRING" id="683124.SAMN05444337_1400"/>
<keyword evidence="2" id="KW-0408">Iron</keyword>
<organism evidence="6 7">
    <name type="scientific">Flavobacterium haoranii</name>
    <dbReference type="NCBI Taxonomy" id="683124"/>
    <lineage>
        <taxon>Bacteria</taxon>
        <taxon>Pseudomonadati</taxon>
        <taxon>Bacteroidota</taxon>
        <taxon>Flavobacteriia</taxon>
        <taxon>Flavobacteriales</taxon>
        <taxon>Flavobacteriaceae</taxon>
        <taxon>Flavobacterium</taxon>
    </lineage>
</organism>
<evidence type="ECO:0008006" key="8">
    <source>
        <dbReference type="Google" id="ProtNLM"/>
    </source>
</evidence>
<proteinExistence type="inferred from homology"/>
<dbReference type="CDD" id="cd02910">
    <property type="entry name" value="cupin_Yhhw_N"/>
    <property type="match status" value="1"/>
</dbReference>
<comment type="cofactor">
    <cofactor evidence="2">
        <name>Fe cation</name>
        <dbReference type="ChEBI" id="CHEBI:24875"/>
    </cofactor>
    <text evidence="2">Binds 1 Fe cation per subunit.</text>
</comment>
<feature type="binding site" evidence="2">
    <location>
        <position position="150"/>
    </location>
    <ligand>
        <name>Fe cation</name>
        <dbReference type="ChEBI" id="CHEBI:24875"/>
    </ligand>
</feature>
<feature type="binding site" evidence="2">
    <location>
        <position position="152"/>
    </location>
    <ligand>
        <name>Fe cation</name>
        <dbReference type="ChEBI" id="CHEBI:24875"/>
    </ligand>
</feature>
<evidence type="ECO:0000256" key="3">
    <source>
        <dbReference type="RuleBase" id="RU003457"/>
    </source>
</evidence>
<dbReference type="Proteomes" id="UP000184232">
    <property type="component" value="Unassembled WGS sequence"/>
</dbReference>
<evidence type="ECO:0000313" key="7">
    <source>
        <dbReference type="Proteomes" id="UP000184232"/>
    </source>
</evidence>
<dbReference type="PIRSF" id="PIRSF006232">
    <property type="entry name" value="Pirin"/>
    <property type="match status" value="1"/>
</dbReference>
<dbReference type="PANTHER" id="PTHR43212">
    <property type="entry name" value="QUERCETIN 2,3-DIOXYGENASE"/>
    <property type="match status" value="1"/>
</dbReference>
<dbReference type="Gene3D" id="2.60.120.10">
    <property type="entry name" value="Jelly Rolls"/>
    <property type="match status" value="2"/>
</dbReference>
<dbReference type="PANTHER" id="PTHR43212:SF3">
    <property type="entry name" value="QUERCETIN 2,3-DIOXYGENASE"/>
    <property type="match status" value="1"/>
</dbReference>
<dbReference type="Pfam" id="PF02678">
    <property type="entry name" value="Pirin"/>
    <property type="match status" value="1"/>
</dbReference>
<dbReference type="GO" id="GO:0046872">
    <property type="term" value="F:metal ion binding"/>
    <property type="evidence" value="ECO:0007669"/>
    <property type="project" value="UniProtKB-KW"/>
</dbReference>